<dbReference type="Pfam" id="PF00723">
    <property type="entry name" value="Glyco_hydro_15"/>
    <property type="match status" value="1"/>
</dbReference>
<organism evidence="4 5">
    <name type="scientific">Brachybacterium sacelli</name>
    <dbReference type="NCBI Taxonomy" id="173364"/>
    <lineage>
        <taxon>Bacteria</taxon>
        <taxon>Bacillati</taxon>
        <taxon>Actinomycetota</taxon>
        <taxon>Actinomycetes</taxon>
        <taxon>Micrococcales</taxon>
        <taxon>Dermabacteraceae</taxon>
        <taxon>Brachybacterium</taxon>
    </lineage>
</organism>
<dbReference type="InterPro" id="IPR012341">
    <property type="entry name" value="6hp_glycosidase-like_sf"/>
</dbReference>
<dbReference type="EMBL" id="JAGIOD010000001">
    <property type="protein sequence ID" value="MBP2381221.1"/>
    <property type="molecule type" value="Genomic_DNA"/>
</dbReference>
<dbReference type="InterPro" id="IPR008928">
    <property type="entry name" value="6-hairpin_glycosidase_sf"/>
</dbReference>
<dbReference type="Pfam" id="PF19291">
    <property type="entry name" value="TREH_N"/>
    <property type="match status" value="1"/>
</dbReference>
<evidence type="ECO:0000313" key="4">
    <source>
        <dbReference type="EMBL" id="MBP2381221.1"/>
    </source>
</evidence>
<feature type="region of interest" description="Disordered" evidence="1">
    <location>
        <begin position="89"/>
        <end position="151"/>
    </location>
</feature>
<evidence type="ECO:0000256" key="1">
    <source>
        <dbReference type="SAM" id="MobiDB-lite"/>
    </source>
</evidence>
<dbReference type="InterPro" id="IPR045582">
    <property type="entry name" value="Trehalase-like_N"/>
</dbReference>
<reference evidence="4 5" key="1">
    <citation type="submission" date="2021-03" db="EMBL/GenBank/DDBJ databases">
        <title>Sequencing the genomes of 1000 actinobacteria strains.</title>
        <authorList>
            <person name="Klenk H.-P."/>
        </authorList>
    </citation>
    <scope>NUCLEOTIDE SEQUENCE [LARGE SCALE GENOMIC DNA]</scope>
    <source>
        <strain evidence="4 5">DSM 14566</strain>
    </source>
</reference>
<comment type="caution">
    <text evidence="4">The sequence shown here is derived from an EMBL/GenBank/DDBJ whole genome shotgun (WGS) entry which is preliminary data.</text>
</comment>
<proteinExistence type="predicted"/>
<evidence type="ECO:0000313" key="5">
    <source>
        <dbReference type="Proteomes" id="UP001519290"/>
    </source>
</evidence>
<keyword evidence="5" id="KW-1185">Reference proteome</keyword>
<accession>A0ABS4WYQ8</accession>
<feature type="domain" description="GH15-like" evidence="2">
    <location>
        <begin position="275"/>
        <end position="641"/>
    </location>
</feature>
<dbReference type="PANTHER" id="PTHR31616:SF0">
    <property type="entry name" value="GLUCAN 1,4-ALPHA-GLUCOSIDASE"/>
    <property type="match status" value="1"/>
</dbReference>
<dbReference type="InterPro" id="IPR011613">
    <property type="entry name" value="GH15-like"/>
</dbReference>
<name>A0ABS4WYQ8_9MICO</name>
<evidence type="ECO:0000259" key="3">
    <source>
        <dbReference type="Pfam" id="PF19291"/>
    </source>
</evidence>
<evidence type="ECO:0000259" key="2">
    <source>
        <dbReference type="Pfam" id="PF00723"/>
    </source>
</evidence>
<sequence>MTSPLIEDHALLSDQRTTALVTREGDIDWLCMPRFDSDALFCSLLGDEEHGHWSLRIADGEVVSRRYLPATMVLETVWRSPTGTATVTEFLPIDADRTRPASDEGTGSDASLGETTGPRADDSASAGGEPTGSTAGSSPGSATSLSGDVDDHSDLVRSVTCTEGEVEVVQQLKIRFEYGQAVPWVRRGQDTAVDRVLIAVAGGDGIALHGPPLAAKGRSHEGRHELTAGETAAWVLTWFPSWQEVPAEPDVASALERTSQGWSTWLGKVRVEDEHSEHVARSLLVLRALTHRRTGGIIAAATTSLPEDFGGVRNWDYRFCWLRDAALSLEALLAHGHVDAASTWRDWLLRAIAGDPERLQIMYSITGDRNLPERVLEHLPGYEGSVPVRIGNGAAVQYQADVVGEVMIALSAMRDAGLEESEWSWPLQKALVRFTVDQLDEPDQGIWEMRGEPAFFTHGRVMVWATFDRAIDAVQSHGQPASSEDLSLWKRLRDQVREEVMTRGVGDDGAFTQTYGSTEVDASLLQIPHTGFLPADDPHMLATVARIEQDLRTRDGLILRYRTQGQDGLPGDEHPFLVCCFWLVEQYAASGRLEEASALMEQLLGCANDLGLLAEEFDSGAGRMAGNFPQAFSHLGLIRAVDALAAARR</sequence>
<feature type="compositionally biased region" description="Low complexity" evidence="1">
    <location>
        <begin position="123"/>
        <end position="147"/>
    </location>
</feature>
<dbReference type="Gene3D" id="1.50.10.10">
    <property type="match status" value="1"/>
</dbReference>
<gene>
    <name evidence="4" type="ORF">JOF43_001178</name>
</gene>
<dbReference type="PANTHER" id="PTHR31616">
    <property type="entry name" value="TREHALASE"/>
    <property type="match status" value="1"/>
</dbReference>
<feature type="domain" description="Trehalase-like N-terminal" evidence="3">
    <location>
        <begin position="3"/>
        <end position="97"/>
    </location>
</feature>
<dbReference type="Proteomes" id="UP001519290">
    <property type="component" value="Unassembled WGS sequence"/>
</dbReference>
<dbReference type="SUPFAM" id="SSF48208">
    <property type="entry name" value="Six-hairpin glycosidases"/>
    <property type="match status" value="1"/>
</dbReference>
<protein>
    <submittedName>
        <fullName evidence="4">GH15 family glucan-1,4-alpha-glucosidase</fullName>
    </submittedName>
</protein>